<comment type="caution">
    <text evidence="1">The sequence shown here is derived from an EMBL/GenBank/DDBJ whole genome shotgun (WGS) entry which is preliminary data.</text>
</comment>
<dbReference type="NCBIfam" id="NF040663">
    <property type="entry name" value="salivaricin_M"/>
    <property type="match status" value="1"/>
</dbReference>
<dbReference type="Proteomes" id="UP000697472">
    <property type="component" value="Unassembled WGS sequence"/>
</dbReference>
<reference evidence="1 2" key="1">
    <citation type="submission" date="2021-01" db="EMBL/GenBank/DDBJ databases">
        <title>Genomic Encyclopedia of Type Strains, Phase IV (KMG-IV): sequencing the most valuable type-strain genomes for metagenomic binning, comparative biology and taxonomic classification.</title>
        <authorList>
            <person name="Goeker M."/>
        </authorList>
    </citation>
    <scope>NUCLEOTIDE SEQUENCE [LARGE SCALE GENOMIC DNA]</scope>
    <source>
        <strain evidence="1 2">DSM 27382</strain>
    </source>
</reference>
<protein>
    <recommendedName>
        <fullName evidence="3">Lantibiotic salivaricin M</fullName>
    </recommendedName>
</protein>
<name>A0ABS2PQS0_9STRE</name>
<evidence type="ECO:0000313" key="1">
    <source>
        <dbReference type="EMBL" id="MBM7642070.1"/>
    </source>
</evidence>
<proteinExistence type="predicted"/>
<organism evidence="1 2">
    <name type="scientific">Streptococcus loxodontisalivarius</name>
    <dbReference type="NCBI Taxonomy" id="1349415"/>
    <lineage>
        <taxon>Bacteria</taxon>
        <taxon>Bacillati</taxon>
        <taxon>Bacillota</taxon>
        <taxon>Bacilli</taxon>
        <taxon>Lactobacillales</taxon>
        <taxon>Streptococcaceae</taxon>
        <taxon>Streptococcus</taxon>
    </lineage>
</organism>
<gene>
    <name evidence="1" type="ORF">JOC28_000362</name>
</gene>
<evidence type="ECO:0008006" key="3">
    <source>
        <dbReference type="Google" id="ProtNLM"/>
    </source>
</evidence>
<dbReference type="EMBL" id="JAFBEH010000004">
    <property type="protein sequence ID" value="MBM7642070.1"/>
    <property type="molecule type" value="Genomic_DNA"/>
</dbReference>
<evidence type="ECO:0000313" key="2">
    <source>
        <dbReference type="Proteomes" id="UP000697472"/>
    </source>
</evidence>
<sequence length="60" mass="6680">MKNKKFNTEIDTLEFEISSQELEGKSGTGGWYTAFKLTLAGRCGRCFTCSSECTSNNVRC</sequence>
<dbReference type="RefSeq" id="WP_205008930.1">
    <property type="nucleotide sequence ID" value="NZ_JAFBEH010000004.1"/>
</dbReference>
<accession>A0ABS2PQS0</accession>
<keyword evidence="2" id="KW-1185">Reference proteome</keyword>